<dbReference type="EMBL" id="JAUYVH010000004">
    <property type="protein sequence ID" value="MDQ9170534.1"/>
    <property type="molecule type" value="Genomic_DNA"/>
</dbReference>
<dbReference type="PANTHER" id="PTHR24422:SF8">
    <property type="entry name" value="CHEMOTAXIS PROTEIN"/>
    <property type="match status" value="1"/>
</dbReference>
<dbReference type="SMART" id="SM00138">
    <property type="entry name" value="MeTrc"/>
    <property type="match status" value="1"/>
</dbReference>
<dbReference type="PRINTS" id="PR00996">
    <property type="entry name" value="CHERMTFRASE"/>
</dbReference>
<feature type="domain" description="CheR-type methyltransferase" evidence="1">
    <location>
        <begin position="1"/>
        <end position="251"/>
    </location>
</feature>
<proteinExistence type="predicted"/>
<dbReference type="GO" id="GO:0008168">
    <property type="term" value="F:methyltransferase activity"/>
    <property type="evidence" value="ECO:0007669"/>
    <property type="project" value="UniProtKB-KW"/>
</dbReference>
<evidence type="ECO:0000313" key="3">
    <source>
        <dbReference type="Proteomes" id="UP001225596"/>
    </source>
</evidence>
<dbReference type="RefSeq" id="WP_338436467.1">
    <property type="nucleotide sequence ID" value="NZ_JAUYVH010000004.1"/>
</dbReference>
<dbReference type="PANTHER" id="PTHR24422">
    <property type="entry name" value="CHEMOTAXIS PROTEIN METHYLTRANSFERASE"/>
    <property type="match status" value="1"/>
</dbReference>
<keyword evidence="2" id="KW-0489">Methyltransferase</keyword>
<dbReference type="InterPro" id="IPR022642">
    <property type="entry name" value="CheR_C"/>
</dbReference>
<dbReference type="InterPro" id="IPR029063">
    <property type="entry name" value="SAM-dependent_MTases_sf"/>
</dbReference>
<organism evidence="2 3">
    <name type="scientific">Keguizhuia sedimenti</name>
    <dbReference type="NCBI Taxonomy" id="3064264"/>
    <lineage>
        <taxon>Bacteria</taxon>
        <taxon>Pseudomonadati</taxon>
        <taxon>Pseudomonadota</taxon>
        <taxon>Betaproteobacteria</taxon>
        <taxon>Burkholderiales</taxon>
        <taxon>Oxalobacteraceae</taxon>
        <taxon>Keguizhuia</taxon>
    </lineage>
</organism>
<comment type="caution">
    <text evidence="2">The sequence shown here is derived from an EMBL/GenBank/DDBJ whole genome shotgun (WGS) entry which is preliminary data.</text>
</comment>
<dbReference type="SUPFAM" id="SSF53335">
    <property type="entry name" value="S-adenosyl-L-methionine-dependent methyltransferases"/>
    <property type="match status" value="1"/>
</dbReference>
<dbReference type="SUPFAM" id="SSF47757">
    <property type="entry name" value="Chemotaxis receptor methyltransferase CheR, N-terminal domain"/>
    <property type="match status" value="1"/>
</dbReference>
<dbReference type="PROSITE" id="PS50123">
    <property type="entry name" value="CHER"/>
    <property type="match status" value="1"/>
</dbReference>
<keyword evidence="2" id="KW-0808">Transferase</keyword>
<keyword evidence="3" id="KW-1185">Reference proteome</keyword>
<dbReference type="GO" id="GO:0032259">
    <property type="term" value="P:methylation"/>
    <property type="evidence" value="ECO:0007669"/>
    <property type="project" value="UniProtKB-KW"/>
</dbReference>
<protein>
    <submittedName>
        <fullName evidence="2">CheR family methyltransferase</fullName>
    </submittedName>
</protein>
<evidence type="ECO:0000313" key="2">
    <source>
        <dbReference type="EMBL" id="MDQ9170534.1"/>
    </source>
</evidence>
<dbReference type="Gene3D" id="3.40.50.150">
    <property type="entry name" value="Vaccinia Virus protein VP39"/>
    <property type="match status" value="1"/>
</dbReference>
<dbReference type="InterPro" id="IPR050903">
    <property type="entry name" value="Bact_Chemotaxis_MeTrfase"/>
</dbReference>
<gene>
    <name evidence="2" type="ORF">Q8A64_08930</name>
</gene>
<name>A0ABU1BNU3_9BURK</name>
<dbReference type="Pfam" id="PF01739">
    <property type="entry name" value="CheR"/>
    <property type="match status" value="1"/>
</dbReference>
<accession>A0ABU1BNU3</accession>
<evidence type="ECO:0000259" key="1">
    <source>
        <dbReference type="PROSITE" id="PS50123"/>
    </source>
</evidence>
<sequence length="286" mass="32648">MMADTVRELEENLLLEALFQLFGSDFRGYERSAVAGKLSSFMQAHGFRTISGLQDGVIHNRDVAADLLYALAFRASGAFEEPRSVGNLRALAEPLLRSYARPKVWIPECATSEEVFALAILLEEMGIYDRAIIHATCSNPALLSEIRQARFSLDRTDEYENNYAASGGKESFSAYWSRKGDHAVFNSHLQRNITFSEYNLSTDTSFNEFHLIFCRNRLREFDYPLRRRVLDLFADSLVRFGILFTDPLEELEFYPDANNYNPVSREHGIYRRTYRVNSSAYAGAPV</sequence>
<dbReference type="InterPro" id="IPR000780">
    <property type="entry name" value="CheR_MeTrfase"/>
</dbReference>
<reference evidence="2 3" key="1">
    <citation type="submission" date="2023-08" db="EMBL/GenBank/DDBJ databases">
        <title>Oxalobacteraceae gen .nov., isolated from river sludge outside the plant.</title>
        <authorList>
            <person name="Zhao S.Y."/>
        </authorList>
    </citation>
    <scope>NUCLEOTIDE SEQUENCE [LARGE SCALE GENOMIC DNA]</scope>
    <source>
        <strain evidence="2 3">R-40</strain>
    </source>
</reference>
<dbReference type="Proteomes" id="UP001225596">
    <property type="component" value="Unassembled WGS sequence"/>
</dbReference>